<evidence type="ECO:0000256" key="1">
    <source>
        <dbReference type="SAM" id="Phobius"/>
    </source>
</evidence>
<organism evidence="2 3">
    <name type="scientific">Shinella lacus</name>
    <dbReference type="NCBI Taxonomy" id="2654216"/>
    <lineage>
        <taxon>Bacteria</taxon>
        <taxon>Pseudomonadati</taxon>
        <taxon>Pseudomonadota</taxon>
        <taxon>Alphaproteobacteria</taxon>
        <taxon>Hyphomicrobiales</taxon>
        <taxon>Rhizobiaceae</taxon>
        <taxon>Shinella</taxon>
    </lineage>
</organism>
<comment type="caution">
    <text evidence="2">The sequence shown here is derived from an EMBL/GenBank/DDBJ whole genome shotgun (WGS) entry which is preliminary data.</text>
</comment>
<protein>
    <submittedName>
        <fullName evidence="2">Uncharacterized protein</fullName>
    </submittedName>
</protein>
<proteinExistence type="predicted"/>
<keyword evidence="1" id="KW-1133">Transmembrane helix</keyword>
<keyword evidence="1" id="KW-0812">Transmembrane</keyword>
<dbReference type="Proteomes" id="UP000996601">
    <property type="component" value="Unassembled WGS sequence"/>
</dbReference>
<feature type="transmembrane region" description="Helical" evidence="1">
    <location>
        <begin position="46"/>
        <end position="66"/>
    </location>
</feature>
<accession>A0ABT1R4P0</accession>
<sequence length="133" mass="13771">MAYVFMGVANPASGLGGWTTAAMGGLQSLAAVAAFVLAARRDLRGTTLAVAGSIVLGWLSTLPSVVEQGLDFHGDDRVTPVYFVVSPLFAIAAATLAWRNVYPIAAALFVSAMTFVGILIVAAFAIIIAMYGF</sequence>
<feature type="transmembrane region" description="Helical" evidence="1">
    <location>
        <begin position="105"/>
        <end position="131"/>
    </location>
</feature>
<keyword evidence="1" id="KW-0472">Membrane</keyword>
<evidence type="ECO:0000313" key="2">
    <source>
        <dbReference type="EMBL" id="MCQ4630149.1"/>
    </source>
</evidence>
<reference evidence="2" key="1">
    <citation type="submission" date="2021-07" db="EMBL/GenBank/DDBJ databases">
        <title>Shinella sp. nov., a novel member of the genus Shinella from water.</title>
        <authorList>
            <person name="Deng Y."/>
        </authorList>
    </citation>
    <scope>NUCLEOTIDE SEQUENCE</scope>
    <source>
        <strain evidence="2">CPCC 100929</strain>
    </source>
</reference>
<keyword evidence="3" id="KW-1185">Reference proteome</keyword>
<name>A0ABT1R4P0_9HYPH</name>
<feature type="transmembrane region" description="Helical" evidence="1">
    <location>
        <begin position="20"/>
        <end position="39"/>
    </location>
</feature>
<dbReference type="RefSeq" id="WP_256116367.1">
    <property type="nucleotide sequence ID" value="NZ_WHSB02000003.1"/>
</dbReference>
<gene>
    <name evidence="2" type="ORF">GB927_008895</name>
</gene>
<dbReference type="EMBL" id="WHSB02000003">
    <property type="protein sequence ID" value="MCQ4630149.1"/>
    <property type="molecule type" value="Genomic_DNA"/>
</dbReference>
<feature type="transmembrane region" description="Helical" evidence="1">
    <location>
        <begin position="78"/>
        <end position="98"/>
    </location>
</feature>
<evidence type="ECO:0000313" key="3">
    <source>
        <dbReference type="Proteomes" id="UP000996601"/>
    </source>
</evidence>